<dbReference type="EMBL" id="JAOUSF010000003">
    <property type="protein sequence ID" value="MCU9613868.1"/>
    <property type="molecule type" value="Genomic_DNA"/>
</dbReference>
<feature type="transmembrane region" description="Helical" evidence="1">
    <location>
        <begin position="31"/>
        <end position="53"/>
    </location>
</feature>
<keyword evidence="1" id="KW-0812">Transmembrane</keyword>
<protein>
    <submittedName>
        <fullName evidence="2">DUF2759 domain-containing protein</fullName>
    </submittedName>
</protein>
<dbReference type="AlphaFoldDB" id="A0AAE3ISL2"/>
<comment type="caution">
    <text evidence="2">The sequence shown here is derived from an EMBL/GenBank/DDBJ whole genome shotgun (WGS) entry which is preliminary data.</text>
</comment>
<reference evidence="2" key="1">
    <citation type="submission" date="2022-10" db="EMBL/GenBank/DDBJ databases">
        <title>Description of Fervidibacillus gen. nov. in the family Fervidibacillaceae fam. nov. with two species, Fervidibacillus albus sp. nov., and Fervidibacillus halotolerans sp. nov., isolated from tidal flat sediments.</title>
        <authorList>
            <person name="Kwon K.K."/>
            <person name="Yang S.-H."/>
        </authorList>
    </citation>
    <scope>NUCLEOTIDE SEQUENCE</scope>
    <source>
        <strain evidence="2">JCM 19140</strain>
    </source>
</reference>
<sequence length="56" mass="5952">MGTVIITGLITILALFAIVSCLKNKNFLGLVLSIATVGVFGFFTVMTIIFQGFPEA</sequence>
<accession>A0AAE3ISL2</accession>
<keyword evidence="3" id="KW-1185">Reference proteome</keyword>
<evidence type="ECO:0000256" key="1">
    <source>
        <dbReference type="SAM" id="Phobius"/>
    </source>
</evidence>
<organism evidence="2 3">
    <name type="scientific">Perspicuibacillus lycopersici</name>
    <dbReference type="NCBI Taxonomy" id="1325689"/>
    <lineage>
        <taxon>Bacteria</taxon>
        <taxon>Bacillati</taxon>
        <taxon>Bacillota</taxon>
        <taxon>Bacilli</taxon>
        <taxon>Bacillales</taxon>
        <taxon>Bacillaceae</taxon>
        <taxon>Perspicuibacillus</taxon>
    </lineage>
</organism>
<name>A0AAE3ISL2_9BACI</name>
<proteinExistence type="predicted"/>
<evidence type="ECO:0000313" key="3">
    <source>
        <dbReference type="Proteomes" id="UP001209318"/>
    </source>
</evidence>
<evidence type="ECO:0000313" key="2">
    <source>
        <dbReference type="EMBL" id="MCU9613868.1"/>
    </source>
</evidence>
<dbReference type="RefSeq" id="WP_263073106.1">
    <property type="nucleotide sequence ID" value="NZ_JAOUSF010000003.1"/>
</dbReference>
<keyword evidence="1" id="KW-1133">Transmembrane helix</keyword>
<dbReference type="InterPro" id="IPR024490">
    <property type="entry name" value="DUF2759"/>
</dbReference>
<dbReference type="Proteomes" id="UP001209318">
    <property type="component" value="Unassembled WGS sequence"/>
</dbReference>
<keyword evidence="1" id="KW-0472">Membrane</keyword>
<dbReference type="Pfam" id="PF10958">
    <property type="entry name" value="DUF2759"/>
    <property type="match status" value="1"/>
</dbReference>
<gene>
    <name evidence="2" type="ORF">OEV98_09880</name>
</gene>